<gene>
    <name evidence="3" type="ORF">BJ322DRAFT_976773</name>
</gene>
<keyword evidence="1" id="KW-0227">DNA damage</keyword>
<dbReference type="Gene3D" id="3.40.50.300">
    <property type="entry name" value="P-loop containing nucleotide triphosphate hydrolases"/>
    <property type="match status" value="1"/>
</dbReference>
<feature type="non-terminal residue" evidence="3">
    <location>
        <position position="1"/>
    </location>
</feature>
<dbReference type="PANTHER" id="PTHR47642">
    <property type="entry name" value="ATP-DEPENDENT DNA HELICASE"/>
    <property type="match status" value="1"/>
</dbReference>
<dbReference type="InterPro" id="IPR027417">
    <property type="entry name" value="P-loop_NTPase"/>
</dbReference>
<comment type="similarity">
    <text evidence="1">Belongs to the helicase family.</text>
</comment>
<dbReference type="AlphaFoldDB" id="A0A9P6H411"/>
<reference evidence="3" key="2">
    <citation type="submission" date="2020-11" db="EMBL/GenBank/DDBJ databases">
        <authorList>
            <consortium name="DOE Joint Genome Institute"/>
            <person name="Kuo A."/>
            <person name="Miyauchi S."/>
            <person name="Kiss E."/>
            <person name="Drula E."/>
            <person name="Kohler A."/>
            <person name="Sanchez-Garcia M."/>
            <person name="Andreopoulos B."/>
            <person name="Barry K.W."/>
            <person name="Bonito G."/>
            <person name="Buee M."/>
            <person name="Carver A."/>
            <person name="Chen C."/>
            <person name="Cichocki N."/>
            <person name="Clum A."/>
            <person name="Culley D."/>
            <person name="Crous P.W."/>
            <person name="Fauchery L."/>
            <person name="Girlanda M."/>
            <person name="Hayes R."/>
            <person name="Keri Z."/>
            <person name="Labutti K."/>
            <person name="Lipzen A."/>
            <person name="Lombard V."/>
            <person name="Magnuson J."/>
            <person name="Maillard F."/>
            <person name="Morin E."/>
            <person name="Murat C."/>
            <person name="Nolan M."/>
            <person name="Ohm R."/>
            <person name="Pangilinan J."/>
            <person name="Pereira M."/>
            <person name="Perotto S."/>
            <person name="Peter M."/>
            <person name="Riley R."/>
            <person name="Sitrit Y."/>
            <person name="Stielow B."/>
            <person name="Szollosi G."/>
            <person name="Zifcakova L."/>
            <person name="Stursova M."/>
            <person name="Spatafora J.W."/>
            <person name="Tedersoo L."/>
            <person name="Vaario L.-M."/>
            <person name="Yamada A."/>
            <person name="Yan M."/>
            <person name="Wang P."/>
            <person name="Xu J."/>
            <person name="Bruns T."/>
            <person name="Baldrian P."/>
            <person name="Vilgalys R."/>
            <person name="Henrissat B."/>
            <person name="Grigoriev I.V."/>
            <person name="Hibbett D."/>
            <person name="Nagy L.G."/>
            <person name="Martin F.M."/>
        </authorList>
    </citation>
    <scope>NUCLEOTIDE SEQUENCE</scope>
    <source>
        <strain evidence="3">UH-Tt-Lm1</strain>
    </source>
</reference>
<protein>
    <recommendedName>
        <fullName evidence="1">ATP-dependent DNA helicase</fullName>
        <ecNumber evidence="1">5.6.2.3</ecNumber>
    </recommendedName>
</protein>
<keyword evidence="1" id="KW-0233">DNA recombination</keyword>
<feature type="non-terminal residue" evidence="3">
    <location>
        <position position="134"/>
    </location>
</feature>
<dbReference type="InterPro" id="IPR051055">
    <property type="entry name" value="PIF1_helicase"/>
</dbReference>
<dbReference type="Pfam" id="PF05970">
    <property type="entry name" value="PIF1"/>
    <property type="match status" value="1"/>
</dbReference>
<dbReference type="EMBL" id="WIUZ02000023">
    <property type="protein sequence ID" value="KAF9778436.1"/>
    <property type="molecule type" value="Genomic_DNA"/>
</dbReference>
<comment type="catalytic activity">
    <reaction evidence="1">
        <text>ATP + H2O = ADP + phosphate + H(+)</text>
        <dbReference type="Rhea" id="RHEA:13065"/>
        <dbReference type="ChEBI" id="CHEBI:15377"/>
        <dbReference type="ChEBI" id="CHEBI:15378"/>
        <dbReference type="ChEBI" id="CHEBI:30616"/>
        <dbReference type="ChEBI" id="CHEBI:43474"/>
        <dbReference type="ChEBI" id="CHEBI:456216"/>
        <dbReference type="EC" id="5.6.2.3"/>
    </reaction>
</comment>
<keyword evidence="1" id="KW-0378">Hydrolase</keyword>
<proteinExistence type="inferred from homology"/>
<comment type="cofactor">
    <cofactor evidence="1">
        <name>Mg(2+)</name>
        <dbReference type="ChEBI" id="CHEBI:18420"/>
    </cofactor>
</comment>
<dbReference type="SUPFAM" id="SSF52540">
    <property type="entry name" value="P-loop containing nucleoside triphosphate hydrolases"/>
    <property type="match status" value="1"/>
</dbReference>
<reference evidence="3" key="1">
    <citation type="journal article" date="2020" name="Nat. Commun.">
        <title>Large-scale genome sequencing of mycorrhizal fungi provides insights into the early evolution of symbiotic traits.</title>
        <authorList>
            <person name="Miyauchi S."/>
            <person name="Kiss E."/>
            <person name="Kuo A."/>
            <person name="Drula E."/>
            <person name="Kohler A."/>
            <person name="Sanchez-Garcia M."/>
            <person name="Morin E."/>
            <person name="Andreopoulos B."/>
            <person name="Barry K.W."/>
            <person name="Bonito G."/>
            <person name="Buee M."/>
            <person name="Carver A."/>
            <person name="Chen C."/>
            <person name="Cichocki N."/>
            <person name="Clum A."/>
            <person name="Culley D."/>
            <person name="Crous P.W."/>
            <person name="Fauchery L."/>
            <person name="Girlanda M."/>
            <person name="Hayes R.D."/>
            <person name="Keri Z."/>
            <person name="LaButti K."/>
            <person name="Lipzen A."/>
            <person name="Lombard V."/>
            <person name="Magnuson J."/>
            <person name="Maillard F."/>
            <person name="Murat C."/>
            <person name="Nolan M."/>
            <person name="Ohm R.A."/>
            <person name="Pangilinan J."/>
            <person name="Pereira M.F."/>
            <person name="Perotto S."/>
            <person name="Peter M."/>
            <person name="Pfister S."/>
            <person name="Riley R."/>
            <person name="Sitrit Y."/>
            <person name="Stielow J.B."/>
            <person name="Szollosi G."/>
            <person name="Zifcakova L."/>
            <person name="Stursova M."/>
            <person name="Spatafora J.W."/>
            <person name="Tedersoo L."/>
            <person name="Vaario L.M."/>
            <person name="Yamada A."/>
            <person name="Yan M."/>
            <person name="Wang P."/>
            <person name="Xu J."/>
            <person name="Bruns T."/>
            <person name="Baldrian P."/>
            <person name="Vilgalys R."/>
            <person name="Dunand C."/>
            <person name="Henrissat B."/>
            <person name="Grigoriev I.V."/>
            <person name="Hibbett D."/>
            <person name="Nagy L.G."/>
            <person name="Martin F.M."/>
        </authorList>
    </citation>
    <scope>NUCLEOTIDE SEQUENCE</scope>
    <source>
        <strain evidence="3">UH-Tt-Lm1</strain>
    </source>
</reference>
<dbReference type="GO" id="GO:0006281">
    <property type="term" value="P:DNA repair"/>
    <property type="evidence" value="ECO:0007669"/>
    <property type="project" value="UniProtKB-KW"/>
</dbReference>
<comment type="caution">
    <text evidence="3">The sequence shown here is derived from an EMBL/GenBank/DDBJ whole genome shotgun (WGS) entry which is preliminary data.</text>
</comment>
<dbReference type="EC" id="5.6.2.3" evidence="1"/>
<feature type="domain" description="DNA helicase Pif1-like DEAD-box helicase" evidence="2">
    <location>
        <begin position="31"/>
        <end position="131"/>
    </location>
</feature>
<dbReference type="GO" id="GO:0000723">
    <property type="term" value="P:telomere maintenance"/>
    <property type="evidence" value="ECO:0007669"/>
    <property type="project" value="InterPro"/>
</dbReference>
<evidence type="ECO:0000256" key="1">
    <source>
        <dbReference type="RuleBase" id="RU363044"/>
    </source>
</evidence>
<keyword evidence="1" id="KW-0347">Helicase</keyword>
<dbReference type="Proteomes" id="UP000736335">
    <property type="component" value="Unassembled WGS sequence"/>
</dbReference>
<dbReference type="GO" id="GO:0016787">
    <property type="term" value="F:hydrolase activity"/>
    <property type="evidence" value="ECO:0007669"/>
    <property type="project" value="UniProtKB-KW"/>
</dbReference>
<dbReference type="GO" id="GO:0005524">
    <property type="term" value="F:ATP binding"/>
    <property type="evidence" value="ECO:0007669"/>
    <property type="project" value="UniProtKB-KW"/>
</dbReference>
<dbReference type="GO" id="GO:0043139">
    <property type="term" value="F:5'-3' DNA helicase activity"/>
    <property type="evidence" value="ECO:0007669"/>
    <property type="project" value="UniProtKB-EC"/>
</dbReference>
<keyword evidence="1" id="KW-0067">ATP-binding</keyword>
<dbReference type="InterPro" id="IPR010285">
    <property type="entry name" value="DNA_helicase_pif1-like_DEAD"/>
</dbReference>
<sequence>SLKTDQLRAYQIINWHLAETLRGTSPPPLRMILYGEGGTEKSRVIQTITESFAARGVSHMLVKAAYTGVAASLVNGKTTHVIASLSLGSRGSAVTDASKKKLQDFWREVQYLIIDEYSMLSKTFLATLSRNISI</sequence>
<accession>A0A9P6H411</accession>
<keyword evidence="4" id="KW-1185">Reference proteome</keyword>
<evidence type="ECO:0000259" key="2">
    <source>
        <dbReference type="Pfam" id="PF05970"/>
    </source>
</evidence>
<evidence type="ECO:0000313" key="3">
    <source>
        <dbReference type="EMBL" id="KAF9778436.1"/>
    </source>
</evidence>
<name>A0A9P6H411_9AGAM</name>
<keyword evidence="1" id="KW-0547">Nucleotide-binding</keyword>
<dbReference type="OrthoDB" id="432234at2759"/>
<dbReference type="GO" id="GO:0006310">
    <property type="term" value="P:DNA recombination"/>
    <property type="evidence" value="ECO:0007669"/>
    <property type="project" value="UniProtKB-KW"/>
</dbReference>
<evidence type="ECO:0000313" key="4">
    <source>
        <dbReference type="Proteomes" id="UP000736335"/>
    </source>
</evidence>
<keyword evidence="1" id="KW-0234">DNA repair</keyword>
<organism evidence="3 4">
    <name type="scientific">Thelephora terrestris</name>
    <dbReference type="NCBI Taxonomy" id="56493"/>
    <lineage>
        <taxon>Eukaryota</taxon>
        <taxon>Fungi</taxon>
        <taxon>Dikarya</taxon>
        <taxon>Basidiomycota</taxon>
        <taxon>Agaricomycotina</taxon>
        <taxon>Agaricomycetes</taxon>
        <taxon>Thelephorales</taxon>
        <taxon>Thelephoraceae</taxon>
        <taxon>Thelephora</taxon>
    </lineage>
</organism>